<gene>
    <name evidence="1" type="ORF">METZ01_LOCUS78221</name>
</gene>
<reference evidence="1" key="1">
    <citation type="submission" date="2018-05" db="EMBL/GenBank/DDBJ databases">
        <authorList>
            <person name="Lanie J.A."/>
            <person name="Ng W.-L."/>
            <person name="Kazmierczak K.M."/>
            <person name="Andrzejewski T.M."/>
            <person name="Davidsen T.M."/>
            <person name="Wayne K.J."/>
            <person name="Tettelin H."/>
            <person name="Glass J.I."/>
            <person name="Rusch D."/>
            <person name="Podicherti R."/>
            <person name="Tsui H.-C.T."/>
            <person name="Winkler M.E."/>
        </authorList>
    </citation>
    <scope>NUCLEOTIDE SEQUENCE</scope>
</reference>
<dbReference type="AlphaFoldDB" id="A0A381UDF0"/>
<sequence length="49" mass="5751">MKSRFAKNYSPISYQYPLPMEFMLMPTSRIDQIKITLPSEINQTEINAL</sequence>
<name>A0A381UDF0_9ZZZZ</name>
<organism evidence="1">
    <name type="scientific">marine metagenome</name>
    <dbReference type="NCBI Taxonomy" id="408172"/>
    <lineage>
        <taxon>unclassified sequences</taxon>
        <taxon>metagenomes</taxon>
        <taxon>ecological metagenomes</taxon>
    </lineage>
</organism>
<protein>
    <submittedName>
        <fullName evidence="1">Uncharacterized protein</fullName>
    </submittedName>
</protein>
<evidence type="ECO:0000313" key="1">
    <source>
        <dbReference type="EMBL" id="SVA25367.1"/>
    </source>
</evidence>
<proteinExistence type="predicted"/>
<accession>A0A381UDF0</accession>
<dbReference type="EMBL" id="UINC01006083">
    <property type="protein sequence ID" value="SVA25367.1"/>
    <property type="molecule type" value="Genomic_DNA"/>
</dbReference>